<reference evidence="2" key="1">
    <citation type="submission" date="2021-02" db="EMBL/GenBank/DDBJ databases">
        <authorList>
            <person name="Syme A R."/>
            <person name="Syme A R."/>
            <person name="Moolhuijzen P."/>
        </authorList>
    </citation>
    <scope>NUCLEOTIDE SEQUENCE</scope>
    <source>
        <strain evidence="2">W1-1</strain>
    </source>
</reference>
<protein>
    <submittedName>
        <fullName evidence="2">Uncharacterized protein</fullName>
    </submittedName>
</protein>
<evidence type="ECO:0000313" key="3">
    <source>
        <dbReference type="Proteomes" id="UP000472372"/>
    </source>
</evidence>
<feature type="compositionally biased region" description="Basic and acidic residues" evidence="1">
    <location>
        <begin position="47"/>
        <end position="61"/>
    </location>
</feature>
<dbReference type="AlphaFoldDB" id="A0A6S6W8M2"/>
<dbReference type="Proteomes" id="UP000472372">
    <property type="component" value="Chromosome 7"/>
</dbReference>
<feature type="compositionally biased region" description="Polar residues" evidence="1">
    <location>
        <begin position="136"/>
        <end position="155"/>
    </location>
</feature>
<organism evidence="2 3">
    <name type="scientific">Pyrenophora teres f. teres</name>
    <dbReference type="NCBI Taxonomy" id="97479"/>
    <lineage>
        <taxon>Eukaryota</taxon>
        <taxon>Fungi</taxon>
        <taxon>Dikarya</taxon>
        <taxon>Ascomycota</taxon>
        <taxon>Pezizomycotina</taxon>
        <taxon>Dothideomycetes</taxon>
        <taxon>Pleosporomycetidae</taxon>
        <taxon>Pleosporales</taxon>
        <taxon>Pleosporineae</taxon>
        <taxon>Pleosporaceae</taxon>
        <taxon>Pyrenophora</taxon>
    </lineage>
</organism>
<feature type="compositionally biased region" description="Acidic residues" evidence="1">
    <location>
        <begin position="1"/>
        <end position="10"/>
    </location>
</feature>
<evidence type="ECO:0000313" key="2">
    <source>
        <dbReference type="EMBL" id="CAE7195198.1"/>
    </source>
</evidence>
<feature type="compositionally biased region" description="Low complexity" evidence="1">
    <location>
        <begin position="30"/>
        <end position="43"/>
    </location>
</feature>
<accession>A0A6S6W8M2</accession>
<feature type="compositionally biased region" description="Low complexity" evidence="1">
    <location>
        <begin position="72"/>
        <end position="90"/>
    </location>
</feature>
<gene>
    <name evidence="2" type="ORF">PTTW11_08100</name>
</gene>
<name>A0A6S6W8M2_9PLEO</name>
<dbReference type="EMBL" id="HG992983">
    <property type="protein sequence ID" value="CAE7195198.1"/>
    <property type="molecule type" value="Genomic_DNA"/>
</dbReference>
<evidence type="ECO:0000256" key="1">
    <source>
        <dbReference type="SAM" id="MobiDB-lite"/>
    </source>
</evidence>
<feature type="region of interest" description="Disordered" evidence="1">
    <location>
        <begin position="118"/>
        <end position="155"/>
    </location>
</feature>
<proteinExistence type="predicted"/>
<feature type="region of interest" description="Disordered" evidence="1">
    <location>
        <begin position="1"/>
        <end position="90"/>
    </location>
</feature>
<sequence length="155" mass="16607">MFYPMSEDESGPSSQSDGELGMLNTKPSDEAASSSDPSSSNTEDSGDDKSTSKPRDTHMSSDEESDFNRYPATKASRKTTSTTIPAYSTTSIASPTEIATEENLAAMRLYAKLEEVDRETSLPGNPHKIGVGTRNGRVQITGKGSNRPTSCWATT</sequence>